<evidence type="ECO:0000256" key="9">
    <source>
        <dbReference type="ARBA" id="ARBA00023180"/>
    </source>
</evidence>
<evidence type="ECO:0000256" key="3">
    <source>
        <dbReference type="ARBA" id="ARBA00022729"/>
    </source>
</evidence>
<feature type="domain" description="VWFD" evidence="18">
    <location>
        <begin position="2920"/>
        <end position="3120"/>
    </location>
</feature>
<dbReference type="GO" id="GO:0045217">
    <property type="term" value="P:cell-cell junction maintenance"/>
    <property type="evidence" value="ECO:0007669"/>
    <property type="project" value="TreeGrafter"/>
</dbReference>
<feature type="region of interest" description="Disordered" evidence="13">
    <location>
        <begin position="3889"/>
        <end position="3919"/>
    </location>
</feature>
<evidence type="ECO:0000256" key="4">
    <source>
        <dbReference type="ARBA" id="ARBA00022737"/>
    </source>
</evidence>
<evidence type="ECO:0000259" key="15">
    <source>
        <dbReference type="PROSITE" id="PS50060"/>
    </source>
</evidence>
<organism evidence="19 20">
    <name type="scientific">Ridgeia piscesae</name>
    <name type="common">Tubeworm</name>
    <dbReference type="NCBI Taxonomy" id="27915"/>
    <lineage>
        <taxon>Eukaryota</taxon>
        <taxon>Metazoa</taxon>
        <taxon>Spiralia</taxon>
        <taxon>Lophotrochozoa</taxon>
        <taxon>Annelida</taxon>
        <taxon>Polychaeta</taxon>
        <taxon>Sedentaria</taxon>
        <taxon>Canalipalpata</taxon>
        <taxon>Sabellida</taxon>
        <taxon>Siboglinidae</taxon>
        <taxon>Ridgeia</taxon>
    </lineage>
</organism>
<feature type="disulfide bond" evidence="11">
    <location>
        <begin position="3429"/>
        <end position="3438"/>
    </location>
</feature>
<feature type="domain" description="EGF-like" evidence="14">
    <location>
        <begin position="1974"/>
        <end position="2008"/>
    </location>
</feature>
<dbReference type="Gene3D" id="3.10.250.10">
    <property type="entry name" value="SRCR-like domain"/>
    <property type="match status" value="2"/>
</dbReference>
<comment type="caution">
    <text evidence="12">Lacks conserved residue(s) required for the propagation of feature annotation.</text>
</comment>
<feature type="disulfide bond" evidence="12">
    <location>
        <begin position="1090"/>
        <end position="1100"/>
    </location>
</feature>
<keyword evidence="2" id="KW-0812">Transmembrane</keyword>
<evidence type="ECO:0000256" key="2">
    <source>
        <dbReference type="ARBA" id="ARBA00022692"/>
    </source>
</evidence>
<keyword evidence="5 10" id="KW-0106">Calcium</keyword>
<feature type="domain" description="EGF-like" evidence="14">
    <location>
        <begin position="3359"/>
        <end position="3393"/>
    </location>
</feature>
<keyword evidence="11" id="KW-0245">EGF-like domain</keyword>
<dbReference type="SMART" id="SM00181">
    <property type="entry name" value="EGF"/>
    <property type="match status" value="9"/>
</dbReference>
<protein>
    <submittedName>
        <fullName evidence="19">Uncharacterized protein</fullName>
    </submittedName>
</protein>
<evidence type="ECO:0000259" key="18">
    <source>
        <dbReference type="PROSITE" id="PS51233"/>
    </source>
</evidence>
<keyword evidence="8 12" id="KW-1015">Disulfide bond</keyword>
<dbReference type="PROSITE" id="PS01186">
    <property type="entry name" value="EGF_2"/>
    <property type="match status" value="4"/>
</dbReference>
<dbReference type="GO" id="GO:0005509">
    <property type="term" value="F:calcium ion binding"/>
    <property type="evidence" value="ECO:0007669"/>
    <property type="project" value="UniProtKB-UniRule"/>
</dbReference>
<dbReference type="EMBL" id="JAODUO010001250">
    <property type="protein sequence ID" value="KAK2167961.1"/>
    <property type="molecule type" value="Genomic_DNA"/>
</dbReference>
<dbReference type="PRINTS" id="PR00258">
    <property type="entry name" value="SPERACTRCPTR"/>
</dbReference>
<feature type="disulfide bond" evidence="11">
    <location>
        <begin position="3383"/>
        <end position="3392"/>
    </location>
</feature>
<sequence>MLDDTFVCPAEKSNKFYVDFLRNVVVSQSSQNGIRLGNITTSLSVTNVTVNDNQLSGLNITAEPRSSVFSNVHAARNYGCGISIVRPSLTSYDTSTDLCGLACMLCDHETSDYPLRFSVRRKWYTSISCTKAFSTSPGHLLAFRVLSGYGRWRLTIRDGSDISSPVVLKVDYDHRSTINNPFAIVVTTQERITIDVYVSRNYYKTDINFEIQSMKPGSLGIDMTSISAVDNGEEGLYIKDIGLPIEIRDSVLTNNTFGIRLARIEARLTFRYNQFNNPGIQFQLATTVRDKVYALDARFNYWGSADINVIADSLYGYHHQDSLAEIIYHPYLESADEEDYNNASRQYPDVVQGHTIGGIITDKVELNDTDTPYHVTKDITVSTSGSLVVGEGVTLEFEPGRGIRVMGTLQIQGSSSNEIILKGKQTNRHPRVRLWNAQPGKGTSIAGVVQVYAQEAWRSVCYSSSDKYHLDFICRAAGYGDQSSYTYQYVQDYDISTNSLSTFRCRSGRFSECEFPEDRFTNCSSGRVLQIICEFNLWSGVHLTAIAHPSIIQHVRLYETNYDTSHVPSHAAVTVDFLRNHVVANLYIENLNSGSKTRGLVVSRVGSDSKSIDAVTVFMHNGIGVLCYDSRINLNDLNITGTERRYGTGVSVTSKYSTTATLRNAIIAAKLTDVTSVHLTANMPWYLHIYYKDFSRHRNYYVYFTAPEGERITAEVVLGSFPSSCSAEEFFFYDGLHNETSGVGVKAGPDGTLFRSTGSTAEIRVRRTRYSGCVNADIVFYTFKVRVNLERNCLVGGKEAVIFVGRKAGAPVVWNIANNEFLNVTGGQVMRIRGTGNVTANTIRHCSYPGGDMVDVIAETLTIRLGAAVEAHGNSFVNPNLTYEVVSQLPTLNSSIRLDFSNNSWGNLEEDDKADRILDGSDSGWCPPVDRLPKTDVEQSFQTTGRLHGRLDKSLTLSRQTDPYTVSGELVVPAGVTLTLEAGVTLALERTAGLFIEGQLVARGSPDSPVLFQRTDSLTQVMPLRLVNGHHEYEGRLEALLDGTWRPICGDGWTTYNAHVACRQLGFDKVTSSNRDFSYRGRPLAYTIACAGSEQELGHCRMYYKSSCYYRSQIGIQCSSKRAKTGIHITSMEDGSVSILENIKLSNISGIQVSGTPPTVVNVTLEDTDFGFVFVGRGIAEEKDIHMRNVTVRKVKGSGISFFDVTANVTLDSVVVTDTVRDGITLTPTYHGDQLLLRDIIYPTLRLCDTNVNMFVKPGVEYKFFKTSASYWSGCIRRFETTERYAIRLTMKAETTSYYAVLAADFYDGIDVDIKNRIGQFKVYRKDRGPQTTTVQSYSQRMTMVLHTRENFVHYLSVSSIPQKLNDCTFEDGWCGWHEYEEVLAPQRQPWIMYNCTSNKHGQFRGQSRDVTFSGGSSGHYIMAASILPEGDCDYSHRNGGPAKTSIIESATLHREDDICRISFYHFRNDRYFRGEQISVHVKTTDGLRQVWSSTRRNSGWTHQYVDLGRIDADQFTVIFHVRFGSWCRTSVGLDNVKFHPCTVEKRVSSITLKDVRVENVSGQAVRVWNTDPEKHNVIWLERMSVKNVGYKTKSKPAVQLQLKSAYALIRNCFFNNVTAADSDVISVSFDSETTSRVSTAKVTQNSFLFCSKGGVIYVNNTGENNATLTVTKNNLRHNSAHESRSLVQFVNMTVAMEGNLLYNNSAKYMLEVGSDSERNLPSVRADGNIFWFNVGLKHAAQYTVSVKATNVTFRGNILNNPANTYELSTREMDDVEANDANIDFANNWWGSGLGEVVKSRIRDGRSVRNLPTVISSPFEVDPPSGLHFSSVCPLGWTYHLSSCFFYNVGASTYRQAALFCQTERGVVLSTLMLDNLKPMVDEFISYKDLDGTDKSSVIWISNGEDNGRSCPVYPVRVNDKNDTDIGETNCNELHPFICKRTSVVRCKNSCFNRGSCIGTTCLCSRGYTEDDCSRFHCDDVSQCSGHGTCVGANQCRCSPGWYGQSCSITYCTRLSGCFACVKQAGCGWCDARQTCLPGTASETNLGHCDTWFFHECITTTLASKCSSQISGLDCSNRYCTETANYANMATCQQCKDVEQCYSKALATTKCNSWNETRCPNGEVKPDYDDPHRIETTVFSDRLKTIKPEDSTMYVCSNYDHPSEDTHLLVAAGRLNVKAGDIVASAQAGGVFHKLHEVTHVSQFTMMRAKMASLREAIRYADFSADFQTYEVDDRASLEQTPPAALYDDVISGRVELNGTVVHSLENSTVKKCRGRTYQTSGSVTGTSFNLVIEVDPTNNTTFQVGDILTSNTSSGFLETVLGVWSTSVGTVVKTTLTECDNLDVSKLRLSSPLRSTSCVGGDNNPGLLIYDKTAQINLNVGDVVSGRESAEIFAKVLKVRYSGNFVILEVASVERVENGTAVTQVTVEDVTEGQVVERRKRDIDLPISGSYKQSLGRGGASVTASVSYSLTLRLSLKIEWKGSDTEVTRAGLTFTGAFTGSVSGKFSFSKAVGREGDSKSYSKASTTIGRFYIPVSGVPIPGKMYLSFQMSYSFEFSGSVSMSATYTGDVGFSTGMLWTKTSGNTQQPMEVTSSGSKSYSGELEAEASATVTATSSINAKWPSVPLPVVSSGRRRRNDNVTSLELSAAFPLFVTISGKACSCEDPDKHTAFTIDAGLESVNLGLSIFIWNFDHSIAVPDSTVHESVCKANPKPCCICEDTGEPGEKDPETGECMCKCFCDPPDNTIPSVKPKDGECKCEKCPDDSLKKWAAEIKCPCTCADGVEKEMEEDGTCDCSCLCDDGDTKDTIAADGSCPCKCTCKNCQESTLGPEGCRCPGDVCPRCKSGEQATWQGCECKCPEPCGHPPACATGRCGSTCDQPDCGSCGGCSGHGVCSKGGGCSSSCRCSSRWEGRCCEKRRPRRSFGDPHLETLDGIEFDYFGIGQFWDCKSEENDFGCQVRYFYYKQTSLTGAVALKAGQSVVTITTPAVAEPGDVPTVRIDGVVQVAHETLRKSLSEDTVLLDILPSNATSGGGSTVISLQYQSGTSVTVSTTYSAKMKRLFLNIGFTPAAAMFEKTAGICGIMDDDVTNDLTGPDGRLHNNTVNFVESWRIAEPQRANAGVFDSWSWTESNFHPDDVMDVTYTDPAYKPVYSLDDYPANVVDAATALCEEQGLTGTLLKGCIYDVVVSNDTALAEQETFKTGCPNQCSGKGRCVNDICCCFLKAVPTSAQGRDAVSTTFASVWPDGQLKIVTWGLVAIVTMATVRQDSVSVTSVGMETTARTKQLATSVTATCHNQLNCSSRGVCVDFDVCRCDLGWTSSSCSQPSCEILNWCSGHGQCIAHDVCLCQYGWTENSCSIPDCSDQNDCSNHGDCVQPGTCSCHPGFEGADCSTNTVCTSLDNCNEHGLCLVDSQLNDNDKQSVMKCSCDPGFLGDTCNSSICQAGCSHGRCVEPNLCSCDVGYTGPTCEHFSCETRNWCSGHGQCTALEQCTCDDGWSSENCGTANCTGLNDCSNQGQCVAPDSCYCYDGFDGSDCSQPQGDDLNAPVFNASHYYCTVSEKAKAGTSLLDVYATDADEGKNGAIHYELVPYGAEIVATSYLVIDSVSGRVTLLSPIARNLLTTDTLLVWVKAVDGGVPPKEAQAQLHIRVIDVNDHCPEFHSPDSGSMHFVNMSSEINTTVVVIVVTDDDFGDNGEFTISFAASTTNVVRDNFEVDATSGRISSLVSQLTVGSFPVVIVATDGASNPCSKQLSITIQVLPPDVEPPKPTSTPAPTTIEMTTATSSPISANISLDTNNVTYSTGYSMSLTLEHTTTGQTDGDRASTTTTAEIRKSPSTAPIRTAETTPQQPSGHSEVTTATSSPISANISPHMNNVTYSTGYSMSSTLEHATTGQTDGDRASTTTTRRPKPGSLLLLLR</sequence>
<feature type="compositionally biased region" description="Polar residues" evidence="13">
    <location>
        <begin position="3889"/>
        <end position="3906"/>
    </location>
</feature>
<evidence type="ECO:0000256" key="8">
    <source>
        <dbReference type="ARBA" id="ARBA00023157"/>
    </source>
</evidence>
<evidence type="ECO:0000256" key="6">
    <source>
        <dbReference type="ARBA" id="ARBA00022989"/>
    </source>
</evidence>
<dbReference type="PROSITE" id="PS00022">
    <property type="entry name" value="EGF_1"/>
    <property type="match status" value="4"/>
</dbReference>
<evidence type="ECO:0000256" key="12">
    <source>
        <dbReference type="PROSITE-ProRule" id="PRU00196"/>
    </source>
</evidence>
<dbReference type="Gene3D" id="2.60.40.60">
    <property type="entry name" value="Cadherins"/>
    <property type="match status" value="2"/>
</dbReference>
<accession>A0AAD9KB74</accession>
<dbReference type="InterPro" id="IPR011050">
    <property type="entry name" value="Pectin_lyase_fold/virulence"/>
</dbReference>
<evidence type="ECO:0000259" key="16">
    <source>
        <dbReference type="PROSITE" id="PS50268"/>
    </source>
</evidence>
<dbReference type="Gene3D" id="2.10.25.10">
    <property type="entry name" value="Laminin"/>
    <property type="match status" value="5"/>
</dbReference>
<evidence type="ECO:0000256" key="13">
    <source>
        <dbReference type="SAM" id="MobiDB-lite"/>
    </source>
</evidence>
<dbReference type="CDD" id="cd00054">
    <property type="entry name" value="EGF_CA"/>
    <property type="match status" value="1"/>
</dbReference>
<evidence type="ECO:0000256" key="7">
    <source>
        <dbReference type="ARBA" id="ARBA00023136"/>
    </source>
</evidence>
<evidence type="ECO:0000259" key="17">
    <source>
        <dbReference type="PROSITE" id="PS50287"/>
    </source>
</evidence>
<keyword evidence="3" id="KW-0732">Signal</keyword>
<dbReference type="SUPFAM" id="SSF51126">
    <property type="entry name" value="Pectin lyase-like"/>
    <property type="match status" value="2"/>
</dbReference>
<dbReference type="InterPro" id="IPR016187">
    <property type="entry name" value="CTDL_fold"/>
</dbReference>
<dbReference type="SUPFAM" id="SSF49313">
    <property type="entry name" value="Cadherin-like"/>
    <property type="match status" value="2"/>
</dbReference>
<name>A0AAD9KB74_RIDPI</name>
<keyword evidence="7" id="KW-0472">Membrane</keyword>
<dbReference type="InterPro" id="IPR053243">
    <property type="entry name" value="SJ_maturation_regulator"/>
</dbReference>
<dbReference type="InterPro" id="IPR036772">
    <property type="entry name" value="SRCR-like_dom_sf"/>
</dbReference>
<dbReference type="InterPro" id="IPR015919">
    <property type="entry name" value="Cadherin-like_sf"/>
</dbReference>
<feature type="region of interest" description="Disordered" evidence="13">
    <location>
        <begin position="3813"/>
        <end position="3872"/>
    </location>
</feature>
<dbReference type="SMART" id="SM00710">
    <property type="entry name" value="PbH1"/>
    <property type="match status" value="10"/>
</dbReference>
<dbReference type="InterPro" id="IPR020894">
    <property type="entry name" value="Cadherin_CS"/>
</dbReference>
<feature type="domain" description="EGF-like" evidence="14">
    <location>
        <begin position="3504"/>
        <end position="3538"/>
    </location>
</feature>
<feature type="domain" description="Cadherin" evidence="16">
    <location>
        <begin position="3551"/>
        <end position="3661"/>
    </location>
</feature>
<dbReference type="Proteomes" id="UP001209878">
    <property type="component" value="Unassembled WGS sequence"/>
</dbReference>
<evidence type="ECO:0000256" key="11">
    <source>
        <dbReference type="PROSITE-ProRule" id="PRU00076"/>
    </source>
</evidence>
<dbReference type="Pfam" id="PF25024">
    <property type="entry name" value="EGF_TEN"/>
    <property type="match status" value="1"/>
</dbReference>
<comment type="caution">
    <text evidence="19">The sequence shown here is derived from an EMBL/GenBank/DDBJ whole genome shotgun (WGS) entry which is preliminary data.</text>
</comment>
<dbReference type="PROSITE" id="PS51233">
    <property type="entry name" value="VWFD"/>
    <property type="match status" value="1"/>
</dbReference>
<dbReference type="InterPro" id="IPR006626">
    <property type="entry name" value="PbH1"/>
</dbReference>
<dbReference type="SUPFAM" id="SSF56487">
    <property type="entry name" value="SRCR-like"/>
    <property type="match status" value="2"/>
</dbReference>
<dbReference type="SMART" id="SM00112">
    <property type="entry name" value="CA"/>
    <property type="match status" value="2"/>
</dbReference>
<keyword evidence="20" id="KW-1185">Reference proteome</keyword>
<evidence type="ECO:0000256" key="5">
    <source>
        <dbReference type="ARBA" id="ARBA00022837"/>
    </source>
</evidence>
<dbReference type="FunFam" id="3.10.250.10:FF:000016">
    <property type="entry name" value="Scavenger receptor cysteine-rich protein type 12"/>
    <property type="match status" value="1"/>
</dbReference>
<feature type="domain" description="MAM" evidence="15">
    <location>
        <begin position="1366"/>
        <end position="1544"/>
    </location>
</feature>
<evidence type="ECO:0000313" key="20">
    <source>
        <dbReference type="Proteomes" id="UP001209878"/>
    </source>
</evidence>
<dbReference type="PROSITE" id="PS50287">
    <property type="entry name" value="SRCR_2"/>
    <property type="match status" value="2"/>
</dbReference>
<reference evidence="19" key="1">
    <citation type="journal article" date="2023" name="Mol. Biol. Evol.">
        <title>Third-Generation Sequencing Reveals the Adaptive Role of the Epigenome in Three Deep-Sea Polychaetes.</title>
        <authorList>
            <person name="Perez M."/>
            <person name="Aroh O."/>
            <person name="Sun Y."/>
            <person name="Lan Y."/>
            <person name="Juniper S.K."/>
            <person name="Young C.R."/>
            <person name="Angers B."/>
            <person name="Qian P.Y."/>
        </authorList>
    </citation>
    <scope>NUCLEOTIDE SEQUENCE</scope>
    <source>
        <strain evidence="19">R07B-5</strain>
    </source>
</reference>
<dbReference type="InterPro" id="IPR000742">
    <property type="entry name" value="EGF"/>
</dbReference>
<feature type="disulfide bond" evidence="11">
    <location>
        <begin position="3528"/>
        <end position="3537"/>
    </location>
</feature>
<gene>
    <name evidence="19" type="ORF">NP493_1248g01025</name>
</gene>
<dbReference type="PANTHER" id="PTHR47653:SF1">
    <property type="entry name" value="DELETED IN MALIGNANT BRAIN TUMORS 1 PROTEIN"/>
    <property type="match status" value="1"/>
</dbReference>
<dbReference type="PRINTS" id="PR00205">
    <property type="entry name" value="CADHERIN"/>
</dbReference>
<dbReference type="PROSITE" id="PS50026">
    <property type="entry name" value="EGF_3"/>
    <property type="match status" value="4"/>
</dbReference>
<keyword evidence="4" id="KW-0677">Repeat</keyword>
<evidence type="ECO:0000256" key="1">
    <source>
        <dbReference type="ARBA" id="ARBA00004167"/>
    </source>
</evidence>
<dbReference type="PROSITE" id="PS50268">
    <property type="entry name" value="CADHERIN_2"/>
    <property type="match status" value="2"/>
</dbReference>
<dbReference type="InterPro" id="IPR013320">
    <property type="entry name" value="ConA-like_dom_sf"/>
</dbReference>
<evidence type="ECO:0000256" key="10">
    <source>
        <dbReference type="PROSITE-ProRule" id="PRU00043"/>
    </source>
</evidence>
<feature type="disulfide bond" evidence="11">
    <location>
        <begin position="1998"/>
        <end position="2007"/>
    </location>
</feature>
<dbReference type="InterPro" id="IPR001846">
    <property type="entry name" value="VWF_type-D"/>
</dbReference>
<dbReference type="SUPFAM" id="SSF56436">
    <property type="entry name" value="C-type lectin-like"/>
    <property type="match status" value="1"/>
</dbReference>
<dbReference type="FunFam" id="2.60.40.60:FF:000020">
    <property type="entry name" value="Dachsous cadherin-related 1b"/>
    <property type="match status" value="1"/>
</dbReference>
<dbReference type="GO" id="GO:0005886">
    <property type="term" value="C:plasma membrane"/>
    <property type="evidence" value="ECO:0007669"/>
    <property type="project" value="InterPro"/>
</dbReference>
<evidence type="ECO:0000313" key="19">
    <source>
        <dbReference type="EMBL" id="KAK2167961.1"/>
    </source>
</evidence>
<feature type="domain" description="EGF-like" evidence="14">
    <location>
        <begin position="3400"/>
        <end position="3439"/>
    </location>
</feature>
<dbReference type="InterPro" id="IPR001190">
    <property type="entry name" value="SRCR"/>
</dbReference>
<dbReference type="InterPro" id="IPR000998">
    <property type="entry name" value="MAM_dom"/>
</dbReference>
<comment type="subcellular location">
    <subcellularLocation>
        <location evidence="1">Membrane</location>
        <topology evidence="1">Single-pass membrane protein</topology>
    </subcellularLocation>
</comment>
<dbReference type="PANTHER" id="PTHR47653">
    <property type="entry name" value="PROTEIN BARK BEETLE"/>
    <property type="match status" value="1"/>
</dbReference>
<proteinExistence type="predicted"/>
<dbReference type="SUPFAM" id="SSF49899">
    <property type="entry name" value="Concanavalin A-like lectins/glucanases"/>
    <property type="match status" value="1"/>
</dbReference>
<feature type="domain" description="SRCR" evidence="17">
    <location>
        <begin position="432"/>
        <end position="534"/>
    </location>
</feature>
<feature type="domain" description="Cadherin" evidence="16">
    <location>
        <begin position="3672"/>
        <end position="3769"/>
    </location>
</feature>
<dbReference type="InterPro" id="IPR002126">
    <property type="entry name" value="Cadherin-like_dom"/>
</dbReference>
<dbReference type="GO" id="GO:0007156">
    <property type="term" value="P:homophilic cell adhesion via plasma membrane adhesion molecules"/>
    <property type="evidence" value="ECO:0007669"/>
    <property type="project" value="InterPro"/>
</dbReference>
<keyword evidence="9" id="KW-0325">Glycoprotein</keyword>
<dbReference type="CDD" id="cd11304">
    <property type="entry name" value="Cadherin_repeat"/>
    <property type="match status" value="2"/>
</dbReference>
<feature type="domain" description="SRCR" evidence="17">
    <location>
        <begin position="1024"/>
        <end position="1119"/>
    </location>
</feature>
<feature type="disulfide bond" evidence="11">
    <location>
        <begin position="3410"/>
        <end position="3427"/>
    </location>
</feature>
<keyword evidence="6" id="KW-1133">Transmembrane helix</keyword>
<dbReference type="PROSITE" id="PS50060">
    <property type="entry name" value="MAM_2"/>
    <property type="match status" value="1"/>
</dbReference>
<dbReference type="PROSITE" id="PS00232">
    <property type="entry name" value="CADHERIN_1"/>
    <property type="match status" value="1"/>
</dbReference>
<dbReference type="SMART" id="SM00202">
    <property type="entry name" value="SR"/>
    <property type="match status" value="2"/>
</dbReference>
<dbReference type="Pfam" id="PF00028">
    <property type="entry name" value="Cadherin"/>
    <property type="match status" value="1"/>
</dbReference>
<evidence type="ECO:0000259" key="14">
    <source>
        <dbReference type="PROSITE" id="PS50026"/>
    </source>
</evidence>